<dbReference type="Proteomes" id="UP001139981">
    <property type="component" value="Unassembled WGS sequence"/>
</dbReference>
<evidence type="ECO:0000313" key="1">
    <source>
        <dbReference type="EMBL" id="KAJ2897017.1"/>
    </source>
</evidence>
<dbReference type="EMBL" id="JANBVB010000151">
    <property type="protein sequence ID" value="KAJ2897017.1"/>
    <property type="molecule type" value="Genomic_DNA"/>
</dbReference>
<reference evidence="1" key="1">
    <citation type="submission" date="2022-07" db="EMBL/GenBank/DDBJ databases">
        <title>Phylogenomic reconstructions and comparative analyses of Kickxellomycotina fungi.</title>
        <authorList>
            <person name="Reynolds N.K."/>
            <person name="Stajich J.E."/>
            <person name="Barry K."/>
            <person name="Grigoriev I.V."/>
            <person name="Crous P."/>
            <person name="Smith M.E."/>
        </authorList>
    </citation>
    <scope>NUCLEOTIDE SEQUENCE</scope>
    <source>
        <strain evidence="1">CBS 190363</strain>
    </source>
</reference>
<accession>A0ACC1M735</accession>
<name>A0ACC1M735_9FUNG</name>
<sequence>MMEPSTQRSTLVPAEYPRTCGGASDETAGVGRPGVTYSIQTVRVPLDRRLIMIPSSIPIPLNSVIAAVLFAPLVNGPALPETNAPSDIASNGTSSVYDTSFLAPPSDQGAFFHLNSDHSHAESQSLAERGRSVVAALLRQNRRESQPHLPTVTEESPGPSNHAIHNDRDLAYCEYNDDGALVVTSEIESDVQTVGTCTPQLPHQLLSTAHTSPEAAVGTPMLAGGLSKRQREELEAFDIEKPKKPRNSFFYFRREYHKQMNANGGRVKAKNISGLAGKEWSEMTKDQKEPYKQFAAEDTIRYKQETKDYKEALKKGKKKVKVEKPGEACVSYSMLYDAASSHAASSHRPSPANGGLVLNRLEPVSMLSDMGNHSHNVDVLSYMADMPIEVAPGFEHTPGLFSDSMILSVNPDGVLMTDIPAQPDFVSADYSEQANVSGSMGPPRLPPTSSAHFHHSSAYYPTGDNQLAYAQQLMPDHNGAYSHIQQHPQPHHYPQMQHPWGDISTLLSGIDIPASSVPFDSESLLTSIRQSGGPLHQPAVSAELMAPSVHMGHDARAQAAHIDQAITVLNAHQLNIATSTAAASTSTNANVNFDAGLIESGGASGYLTGIHPSIPDIEIVDASNSISLSAYAIERHR</sequence>
<organism evidence="1 2">
    <name type="scientific">Coemansia aciculifera</name>
    <dbReference type="NCBI Taxonomy" id="417176"/>
    <lineage>
        <taxon>Eukaryota</taxon>
        <taxon>Fungi</taxon>
        <taxon>Fungi incertae sedis</taxon>
        <taxon>Zoopagomycota</taxon>
        <taxon>Kickxellomycotina</taxon>
        <taxon>Kickxellomycetes</taxon>
        <taxon>Kickxellales</taxon>
        <taxon>Kickxellaceae</taxon>
        <taxon>Coemansia</taxon>
    </lineage>
</organism>
<keyword evidence="2" id="KW-1185">Reference proteome</keyword>
<gene>
    <name evidence="1" type="ORF">IWW38_001852</name>
</gene>
<comment type="caution">
    <text evidence="1">The sequence shown here is derived from an EMBL/GenBank/DDBJ whole genome shotgun (WGS) entry which is preliminary data.</text>
</comment>
<protein>
    <submittedName>
        <fullName evidence="1">Uncharacterized protein</fullName>
    </submittedName>
</protein>
<evidence type="ECO:0000313" key="2">
    <source>
        <dbReference type="Proteomes" id="UP001139981"/>
    </source>
</evidence>
<proteinExistence type="predicted"/>